<reference evidence="13 14" key="1">
    <citation type="journal article" date="2016" name="Nat. Commun.">
        <title>Thousands of microbial genomes shed light on interconnected biogeochemical processes in an aquifer system.</title>
        <authorList>
            <person name="Anantharaman K."/>
            <person name="Brown C.T."/>
            <person name="Hug L.A."/>
            <person name="Sharon I."/>
            <person name="Castelle C.J."/>
            <person name="Probst A.J."/>
            <person name="Thomas B.C."/>
            <person name="Singh A."/>
            <person name="Wilkins M.J."/>
            <person name="Karaoz U."/>
            <person name="Brodie E.L."/>
            <person name="Williams K.H."/>
            <person name="Hubbard S.S."/>
            <person name="Banfield J.F."/>
        </authorList>
    </citation>
    <scope>NUCLEOTIDE SEQUENCE [LARGE SCALE GENOMIC DNA]</scope>
</reference>
<evidence type="ECO:0000256" key="10">
    <source>
        <dbReference type="ARBA" id="ARBA00023186"/>
    </source>
</evidence>
<evidence type="ECO:0000256" key="4">
    <source>
        <dbReference type="ARBA" id="ARBA00022692"/>
    </source>
</evidence>
<protein>
    <recommendedName>
        <fullName evidence="15">2-oxoglutarate dehydrogenase</fullName>
    </recommendedName>
</protein>
<keyword evidence="11" id="KW-0676">Redox-active center</keyword>
<gene>
    <name evidence="13" type="ORF">A3A13_03730</name>
</gene>
<dbReference type="Pfam" id="PF02600">
    <property type="entry name" value="DsbB"/>
    <property type="match status" value="1"/>
</dbReference>
<organism evidence="13 14">
    <name type="scientific">Candidatus Yanofskybacteria bacterium RIFCSPLOWO2_01_FULL_43_22</name>
    <dbReference type="NCBI Taxonomy" id="1802695"/>
    <lineage>
        <taxon>Bacteria</taxon>
        <taxon>Candidatus Yanofskyibacteriota</taxon>
    </lineage>
</organism>
<dbReference type="Gene3D" id="1.20.1550.10">
    <property type="entry name" value="DsbB-like"/>
    <property type="match status" value="1"/>
</dbReference>
<comment type="caution">
    <text evidence="13">The sequence shown here is derived from an EMBL/GenBank/DDBJ whole genome shotgun (WGS) entry which is preliminary data.</text>
</comment>
<dbReference type="InterPro" id="IPR012187">
    <property type="entry name" value="Disulphide_bond_form_BdbC"/>
</dbReference>
<accession>A0A1F8GIN4</accession>
<dbReference type="GO" id="GO:0016020">
    <property type="term" value="C:membrane"/>
    <property type="evidence" value="ECO:0007669"/>
    <property type="project" value="UniProtKB-SubCell"/>
</dbReference>
<dbReference type="InterPro" id="IPR023380">
    <property type="entry name" value="DsbB-like_sf"/>
</dbReference>
<feature type="transmembrane region" description="Helical" evidence="12">
    <location>
        <begin position="111"/>
        <end position="134"/>
    </location>
</feature>
<comment type="similarity">
    <text evidence="2">Belongs to the DsbB family. BdbC subfamily.</text>
</comment>
<sequence>MFNFTADNSYIFSFIVALVATSGSLFYSEVAGFTPCILCWYQRIMMYPQVLLFGMALWKSEEKITDYTFVMSVVGAFIAGYHYLLQIGFLPELPCSATGFSVSCAQVFTMSLGYITIPLMAFTAFVMIILLMAIKKANR</sequence>
<name>A0A1F8GIN4_9BACT</name>
<dbReference type="PANTHER" id="PTHR43469:SF1">
    <property type="entry name" value="SPBETA PROPHAGE-DERIVED DISULFIDE BOND FORMATION PROTEIN B"/>
    <property type="match status" value="1"/>
</dbReference>
<evidence type="ECO:0000256" key="5">
    <source>
        <dbReference type="ARBA" id="ARBA00022982"/>
    </source>
</evidence>
<keyword evidence="8 12" id="KW-0472">Membrane</keyword>
<evidence type="ECO:0000313" key="13">
    <source>
        <dbReference type="EMBL" id="OGN24289.1"/>
    </source>
</evidence>
<comment type="subcellular location">
    <subcellularLocation>
        <location evidence="1">Membrane</location>
        <topology evidence="1">Multi-pass membrane protein</topology>
    </subcellularLocation>
</comment>
<evidence type="ECO:0000256" key="7">
    <source>
        <dbReference type="ARBA" id="ARBA00023002"/>
    </source>
</evidence>
<keyword evidence="7" id="KW-0560">Oxidoreductase</keyword>
<keyword evidence="9" id="KW-1015">Disulfide bond</keyword>
<dbReference type="PANTHER" id="PTHR43469">
    <property type="entry name" value="DISULFIDE FORMATION PROTEIN-RELATED"/>
    <property type="match status" value="1"/>
</dbReference>
<dbReference type="AlphaFoldDB" id="A0A1F8GIN4"/>
<evidence type="ECO:0008006" key="15">
    <source>
        <dbReference type="Google" id="ProtNLM"/>
    </source>
</evidence>
<dbReference type="SUPFAM" id="SSF158442">
    <property type="entry name" value="DsbB-like"/>
    <property type="match status" value="1"/>
</dbReference>
<evidence type="ECO:0000256" key="2">
    <source>
        <dbReference type="ARBA" id="ARBA00007602"/>
    </source>
</evidence>
<proteinExistence type="inferred from homology"/>
<evidence type="ECO:0000256" key="6">
    <source>
        <dbReference type="ARBA" id="ARBA00022989"/>
    </source>
</evidence>
<keyword evidence="6 12" id="KW-1133">Transmembrane helix</keyword>
<evidence type="ECO:0000313" key="14">
    <source>
        <dbReference type="Proteomes" id="UP000178911"/>
    </source>
</evidence>
<dbReference type="PIRSF" id="PIRSF036659">
    <property type="entry name" value="BdbC"/>
    <property type="match status" value="1"/>
</dbReference>
<dbReference type="Proteomes" id="UP000178911">
    <property type="component" value="Unassembled WGS sequence"/>
</dbReference>
<dbReference type="EMBL" id="MGKJ01000013">
    <property type="protein sequence ID" value="OGN24289.1"/>
    <property type="molecule type" value="Genomic_DNA"/>
</dbReference>
<dbReference type="InterPro" id="IPR003752">
    <property type="entry name" value="DiS_bond_form_DsbB/BdbC"/>
</dbReference>
<evidence type="ECO:0000256" key="12">
    <source>
        <dbReference type="SAM" id="Phobius"/>
    </source>
</evidence>
<evidence type="ECO:0000256" key="8">
    <source>
        <dbReference type="ARBA" id="ARBA00023136"/>
    </source>
</evidence>
<dbReference type="STRING" id="1802695.A3A13_03730"/>
<evidence type="ECO:0000256" key="1">
    <source>
        <dbReference type="ARBA" id="ARBA00004141"/>
    </source>
</evidence>
<keyword evidence="4 12" id="KW-0812">Transmembrane</keyword>
<keyword evidence="3" id="KW-0813">Transport</keyword>
<evidence type="ECO:0000256" key="11">
    <source>
        <dbReference type="ARBA" id="ARBA00023284"/>
    </source>
</evidence>
<evidence type="ECO:0000256" key="9">
    <source>
        <dbReference type="ARBA" id="ARBA00023157"/>
    </source>
</evidence>
<dbReference type="GO" id="GO:0015035">
    <property type="term" value="F:protein-disulfide reductase activity"/>
    <property type="evidence" value="ECO:0007669"/>
    <property type="project" value="InterPro"/>
</dbReference>
<feature type="transmembrane region" description="Helical" evidence="12">
    <location>
        <begin position="70"/>
        <end position="91"/>
    </location>
</feature>
<evidence type="ECO:0000256" key="3">
    <source>
        <dbReference type="ARBA" id="ARBA00022448"/>
    </source>
</evidence>
<feature type="transmembrane region" description="Helical" evidence="12">
    <location>
        <begin position="9"/>
        <end position="28"/>
    </location>
</feature>
<keyword evidence="5" id="KW-0249">Electron transport</keyword>
<keyword evidence="10" id="KW-0143">Chaperone</keyword>
<dbReference type="GO" id="GO:0006457">
    <property type="term" value="P:protein folding"/>
    <property type="evidence" value="ECO:0007669"/>
    <property type="project" value="InterPro"/>
</dbReference>